<proteinExistence type="predicted"/>
<gene>
    <name evidence="1" type="ORF">WDS16_04225</name>
</gene>
<name>A0ABZ2PL94_9NOCA</name>
<dbReference type="InterPro" id="IPR002591">
    <property type="entry name" value="Phosphodiest/P_Trfase"/>
</dbReference>
<reference evidence="1 2" key="1">
    <citation type="submission" date="2024-03" db="EMBL/GenBank/DDBJ databases">
        <title>Natural products discovery in diverse microorganisms through a two-stage MS feature dereplication strategy.</title>
        <authorList>
            <person name="Zhang R."/>
        </authorList>
    </citation>
    <scope>NUCLEOTIDE SEQUENCE [LARGE SCALE GENOMIC DNA]</scope>
    <source>
        <strain evidence="1 2">18930</strain>
    </source>
</reference>
<accession>A0ABZ2PL94</accession>
<keyword evidence="2" id="KW-1185">Reference proteome</keyword>
<sequence length="382" mass="40931">MLLSPRYGTGSLSDVVPSVLSYLGVTSEIDRLGLNLHDVQRVCVLMIDGLGSEQLAAHPEHAPFLTAHTAAPISSGFPSTTATSLSSLGTGLPPGEHGVVGYTVAIPGHKRLMNSLQWKLQGAGSDDLPLELIPERFQSIPTAFERARDSGVGVVHIGPSMQNGSGLTRASLRGAEFRATVSLADLAAETTMALEPAGPTLVYAYHGDLDLVGHVRGPDSLAWRLHLRHVDLVAESIAARLPDDGALVVVADHGMVQIERRFDYDSIPEFRDGVRLLGGEPRMRYLYVREGSVDDVEATWKKMLNGRFVIVRKDDAIERGWFGPTVTSGAYDRIGDLLALAEDSSAVIRSQAESTASALNGHHGSLTSAELLVPATVFRPHL</sequence>
<dbReference type="PANTHER" id="PTHR10151:SF120">
    <property type="entry name" value="BIS(5'-ADENOSYL)-TRIPHOSPHATASE"/>
    <property type="match status" value="1"/>
</dbReference>
<dbReference type="EMBL" id="CP147846">
    <property type="protein sequence ID" value="WXG69769.1"/>
    <property type="molecule type" value="Genomic_DNA"/>
</dbReference>
<dbReference type="InterPro" id="IPR017850">
    <property type="entry name" value="Alkaline_phosphatase_core_sf"/>
</dbReference>
<evidence type="ECO:0000313" key="2">
    <source>
        <dbReference type="Proteomes" id="UP001432000"/>
    </source>
</evidence>
<dbReference type="Gene3D" id="3.40.720.10">
    <property type="entry name" value="Alkaline Phosphatase, subunit A"/>
    <property type="match status" value="1"/>
</dbReference>
<dbReference type="PANTHER" id="PTHR10151">
    <property type="entry name" value="ECTONUCLEOTIDE PYROPHOSPHATASE/PHOSPHODIESTERASE"/>
    <property type="match status" value="1"/>
</dbReference>
<dbReference type="Pfam" id="PF01663">
    <property type="entry name" value="Phosphodiest"/>
    <property type="match status" value="1"/>
</dbReference>
<dbReference type="Proteomes" id="UP001432000">
    <property type="component" value="Chromosome"/>
</dbReference>
<dbReference type="SUPFAM" id="SSF53649">
    <property type="entry name" value="Alkaline phosphatase-like"/>
    <property type="match status" value="1"/>
</dbReference>
<evidence type="ECO:0000313" key="1">
    <source>
        <dbReference type="EMBL" id="WXG69769.1"/>
    </source>
</evidence>
<protein>
    <submittedName>
        <fullName evidence="1">Nucleotide pyrophosphatase/phosphodiesterase family protein</fullName>
    </submittedName>
</protein>
<organism evidence="1 2">
    <name type="scientific">Rhodococcus sovatensis</name>
    <dbReference type="NCBI Taxonomy" id="1805840"/>
    <lineage>
        <taxon>Bacteria</taxon>
        <taxon>Bacillati</taxon>
        <taxon>Actinomycetota</taxon>
        <taxon>Actinomycetes</taxon>
        <taxon>Mycobacteriales</taxon>
        <taxon>Nocardiaceae</taxon>
        <taxon>Rhodococcus</taxon>
    </lineage>
</organism>
<dbReference type="RefSeq" id="WP_338890746.1">
    <property type="nucleotide sequence ID" value="NZ_CP147846.1"/>
</dbReference>